<dbReference type="Gene3D" id="1.10.418.10">
    <property type="entry name" value="Calponin-like domain"/>
    <property type="match status" value="2"/>
</dbReference>
<keyword evidence="4" id="KW-0175">Coiled coil</keyword>
<dbReference type="GO" id="GO:0003779">
    <property type="term" value="F:actin binding"/>
    <property type="evidence" value="ECO:0007669"/>
    <property type="project" value="UniProtKB-KW"/>
</dbReference>
<dbReference type="STRING" id="10195.A0A3M7RPN1"/>
<gene>
    <name evidence="6" type="ORF">BpHYR1_032939</name>
</gene>
<dbReference type="SMART" id="SM00033">
    <property type="entry name" value="CH"/>
    <property type="match status" value="2"/>
</dbReference>
<evidence type="ECO:0000313" key="6">
    <source>
        <dbReference type="EMBL" id="RNA25516.1"/>
    </source>
</evidence>
<name>A0A3M7RPN1_BRAPC</name>
<keyword evidence="1" id="KW-0597">Phosphoprotein</keyword>
<dbReference type="InterPro" id="IPR001589">
    <property type="entry name" value="Actinin_actin-bd_CS"/>
</dbReference>
<proteinExistence type="predicted"/>
<dbReference type="Pfam" id="PF17902">
    <property type="entry name" value="SH3_10"/>
    <property type="match status" value="1"/>
</dbReference>
<dbReference type="SUPFAM" id="SSF46966">
    <property type="entry name" value="Spectrin repeat"/>
    <property type="match status" value="2"/>
</dbReference>
<evidence type="ECO:0000256" key="3">
    <source>
        <dbReference type="ARBA" id="ARBA00023203"/>
    </source>
</evidence>
<evidence type="ECO:0000256" key="1">
    <source>
        <dbReference type="ARBA" id="ARBA00022553"/>
    </source>
</evidence>
<dbReference type="AlphaFoldDB" id="A0A3M7RPN1"/>
<dbReference type="PROSITE" id="PS50021">
    <property type="entry name" value="CH"/>
    <property type="match status" value="2"/>
</dbReference>
<dbReference type="OrthoDB" id="18740at2759"/>
<evidence type="ECO:0000256" key="4">
    <source>
        <dbReference type="SAM" id="Coils"/>
    </source>
</evidence>
<keyword evidence="2" id="KW-0677">Repeat</keyword>
<keyword evidence="7" id="KW-1185">Reference proteome</keyword>
<organism evidence="6 7">
    <name type="scientific">Brachionus plicatilis</name>
    <name type="common">Marine rotifer</name>
    <name type="synonym">Brachionus muelleri</name>
    <dbReference type="NCBI Taxonomy" id="10195"/>
    <lineage>
        <taxon>Eukaryota</taxon>
        <taxon>Metazoa</taxon>
        <taxon>Spiralia</taxon>
        <taxon>Gnathifera</taxon>
        <taxon>Rotifera</taxon>
        <taxon>Eurotatoria</taxon>
        <taxon>Monogononta</taxon>
        <taxon>Pseudotrocha</taxon>
        <taxon>Ploima</taxon>
        <taxon>Brachionidae</taxon>
        <taxon>Brachionus</taxon>
    </lineage>
</organism>
<feature type="domain" description="Calponin-homology (CH)" evidence="5">
    <location>
        <begin position="251"/>
        <end position="356"/>
    </location>
</feature>
<dbReference type="Gene3D" id="2.30.30.40">
    <property type="entry name" value="SH3 Domains"/>
    <property type="match status" value="1"/>
</dbReference>
<dbReference type="PROSITE" id="PS00020">
    <property type="entry name" value="ACTININ_2"/>
    <property type="match status" value="1"/>
</dbReference>
<reference evidence="6 7" key="1">
    <citation type="journal article" date="2018" name="Sci. Rep.">
        <title>Genomic signatures of local adaptation to the degree of environmental predictability in rotifers.</title>
        <authorList>
            <person name="Franch-Gras L."/>
            <person name="Hahn C."/>
            <person name="Garcia-Roger E.M."/>
            <person name="Carmona M.J."/>
            <person name="Serra M."/>
            <person name="Gomez A."/>
        </authorList>
    </citation>
    <scope>NUCLEOTIDE SEQUENCE [LARGE SCALE GENOMIC DNA]</scope>
    <source>
        <strain evidence="6">HYR1</strain>
    </source>
</reference>
<dbReference type="SUPFAM" id="SSF47576">
    <property type="entry name" value="Calponin-homology domain, CH-domain"/>
    <property type="match status" value="1"/>
</dbReference>
<protein>
    <submittedName>
        <fullName evidence="6">Dystonin isoform X30</fullName>
    </submittedName>
</protein>
<evidence type="ECO:0000313" key="7">
    <source>
        <dbReference type="Proteomes" id="UP000276133"/>
    </source>
</evidence>
<evidence type="ECO:0000259" key="5">
    <source>
        <dbReference type="PROSITE" id="PS50021"/>
    </source>
</evidence>
<comment type="caution">
    <text evidence="6">The sequence shown here is derived from an EMBL/GenBank/DDBJ whole genome shotgun (WGS) entry which is preliminary data.</text>
</comment>
<dbReference type="Pfam" id="PF00307">
    <property type="entry name" value="CH"/>
    <property type="match status" value="2"/>
</dbReference>
<dbReference type="InterPro" id="IPR036872">
    <property type="entry name" value="CH_dom_sf"/>
</dbReference>
<feature type="domain" description="Calponin-homology (CH)" evidence="5">
    <location>
        <begin position="134"/>
        <end position="237"/>
    </location>
</feature>
<dbReference type="InterPro" id="IPR041615">
    <property type="entry name" value="Desmoplakin_SH3"/>
</dbReference>
<dbReference type="EMBL" id="REGN01002910">
    <property type="protein sequence ID" value="RNA25516.1"/>
    <property type="molecule type" value="Genomic_DNA"/>
</dbReference>
<dbReference type="FunFam" id="1.10.418.10:FF:000048">
    <property type="entry name" value="Short stop, isoform B"/>
    <property type="match status" value="1"/>
</dbReference>
<dbReference type="Proteomes" id="UP000276133">
    <property type="component" value="Unassembled WGS sequence"/>
</dbReference>
<dbReference type="InterPro" id="IPR001715">
    <property type="entry name" value="CH_dom"/>
</dbReference>
<accession>A0A3M7RPN1</accession>
<sequence length="1120" mass="131205">MKNYMSKKLFKISSLENLIKSEQNQPLNNANEAVNQSENVESKVNNSNQSIYDLEENSKILDINKMTNKTLDLSLNCMNYSYSFDIDDSELFNRFDRNKLQIDNKDWLSEKPISILQLDSADRAVLKIADQRDKIQTKTFTKWINQHLKKISIQINDLFSDLRNGINLILLLELLTDTKIKKDFGLMRFHWLENVENCLKFLTAHNIKIVNIRPDEIVDGNPKLTLGLIWIIILHFQISEVILANTTNNESVVKNTLMSWVNKNLEHFPNLKVTDFTKSWKDGRALLILIQQYIPEHLIAETICENTNRDNLKLAFDLAESYFKVPKLLDPEDVDSDIVDERSIMTYLSSLYLSLARLKCSSETISELPNQFHEYRSTELFSLNKWIDEKIEFLEKNDHFPNELIDLRTQIEDLNIFYSSDSKSNDKELMKVKSVISELKQIELDQNNSHDEQSYQELVNKWENLKNLIENKKSQLDKANLEFEKTKKNFININNELNNLEMSLQKIDSTISAFTINNENKYQSIVNGDWIQLEKIENTIFDCEKQIRKFSLDIDMLQKDNFPNSDFLAKRIKKLEHMTYNILVDYKTKKAEFESDLNSLCLNHPEASQVDLKNRENFDHSNKLINRSIKIIESTFILSLSSNLEPKKNNQRELAAISACKVLPSNLNQLVDDAFEWIENLNKEISNFDFENNVYDKVNHRMEEITNDVKIFHDSLEAINLIEHSDSVDLKSKTDKIFCQFNALCKKLKISTETLELFAHFLKSFKQEMKELNTIENEELNRDWSVPSKQNIVELEKYRNQLCSKINLRKKNIKQITQMASKLIELNHPACESIENKTKTLLSEIEWTEKLLILFDIHLKNLELYSKFNLSYIELWSNLEMIDDQKSDPFLIEQMEQQIGALNEILMQLPSFRIRKMRIVDPLPNAILLVDYKTIYTSFSKGEHFRILNNSNYLRWNIYSISQDSEDFIPSVCFIIPGPDKELKKIADNCKQKLVNFKNRMNVQHAKKITVKQPNEFENSENKLLNELDEKLTKMLESTDNKIKILDGICLKSNPPISIPLEIMDLNIILNSLIDKFAQLSKCELFIIDYSLNDQSNHETEKKCVLRKNCYLINKFQVNF</sequence>
<dbReference type="PANTHER" id="PTHR11915">
    <property type="entry name" value="SPECTRIN/FILAMIN RELATED CYTOSKELETAL PROTEIN"/>
    <property type="match status" value="1"/>
</dbReference>
<evidence type="ECO:0000256" key="2">
    <source>
        <dbReference type="ARBA" id="ARBA00022737"/>
    </source>
</evidence>
<dbReference type="PROSITE" id="PS00019">
    <property type="entry name" value="ACTININ_1"/>
    <property type="match status" value="1"/>
</dbReference>
<keyword evidence="3" id="KW-0009">Actin-binding</keyword>
<feature type="coiled-coil region" evidence="4">
    <location>
        <begin position="455"/>
        <end position="503"/>
    </location>
</feature>
<dbReference type="Gene3D" id="1.20.58.60">
    <property type="match status" value="2"/>
</dbReference>